<comment type="caution">
    <text evidence="1">The sequence shown here is derived from an EMBL/GenBank/DDBJ whole genome shotgun (WGS) entry which is preliminary data.</text>
</comment>
<proteinExistence type="predicted"/>
<dbReference type="AlphaFoldDB" id="A0A0W0HE43"/>
<dbReference type="EMBL" id="LKEJ01000151">
    <property type="protein sequence ID" value="KTB59121.1"/>
    <property type="molecule type" value="Genomic_DNA"/>
</dbReference>
<protein>
    <submittedName>
        <fullName evidence="1">Uncharacterized protein</fullName>
    </submittedName>
</protein>
<evidence type="ECO:0000313" key="1">
    <source>
        <dbReference type="EMBL" id="KTB59121.1"/>
    </source>
</evidence>
<reference evidence="1 2" key="1">
    <citation type="submission" date="2015-09" db="EMBL/GenBank/DDBJ databases">
        <title>Genome sequence of ICMP 13104.</title>
        <authorList>
            <person name="Visnovsky S."/>
            <person name="Lu A."/>
            <person name="Panda P."/>
            <person name="Pitman A."/>
        </authorList>
    </citation>
    <scope>NUCLEOTIDE SEQUENCE [LARGE SCALE GENOMIC DNA]</scope>
    <source>
        <strain evidence="1 2">ICMP 13104</strain>
    </source>
</reference>
<keyword evidence="2" id="KW-1185">Reference proteome</keyword>
<dbReference type="Proteomes" id="UP000053048">
    <property type="component" value="Unassembled WGS sequence"/>
</dbReference>
<gene>
    <name evidence="1" type="ORF">AO067_05215</name>
</gene>
<organism evidence="1 2">
    <name type="scientific">Pseudomonas viridiflava ICMP 13104</name>
    <dbReference type="NCBI Taxonomy" id="1198305"/>
    <lineage>
        <taxon>Bacteria</taxon>
        <taxon>Pseudomonadati</taxon>
        <taxon>Pseudomonadota</taxon>
        <taxon>Gammaproteobacteria</taxon>
        <taxon>Pseudomonadales</taxon>
        <taxon>Pseudomonadaceae</taxon>
        <taxon>Pseudomonas</taxon>
    </lineage>
</organism>
<evidence type="ECO:0000313" key="2">
    <source>
        <dbReference type="Proteomes" id="UP000053048"/>
    </source>
</evidence>
<sequence>MPIECKRCHQGSIQAMRLRTTHILLWVCDECEATWKSKDKVNIDKFEDYGMLMMEIERSPLWSELEPQ</sequence>
<accession>A0A0W0HE43</accession>
<name>A0A0W0HE43_PSEVI</name>